<evidence type="ECO:0000256" key="1">
    <source>
        <dbReference type="SAM" id="MobiDB-lite"/>
    </source>
</evidence>
<evidence type="ECO:0000313" key="2">
    <source>
        <dbReference type="EMBL" id="TQF12699.1"/>
    </source>
</evidence>
<protein>
    <submittedName>
        <fullName evidence="2">Uncharacterized protein</fullName>
    </submittedName>
</protein>
<sequence length="282" mass="30561">MKLLGRDIPARELLTRIEERLRTRGLPTSEAVEVPAEGVEPRVEPLTFNLHALEENADATRALPLQTHRGGVGQLVVVAKWAFRKSCQVFINEALGRQRVFNGHVRDSYAQLSAEVVRLRREVEQLRARQASDSSSAIQARAAEPSLEARRSPSPQATKELARTEQPPTARHAPRPRAESSTGPARPQAEQSRPTPPATKASPAARSHGARGAAHGEASPSTSTGAAAVLPKPRSPKNETEPRQVQSPPTPAGVPAKKKPSSPPEKPPRGPNTSKPRRPKRR</sequence>
<gene>
    <name evidence="2" type="ORF">FJV41_27700</name>
</gene>
<feature type="region of interest" description="Disordered" evidence="1">
    <location>
        <begin position="127"/>
        <end position="282"/>
    </location>
</feature>
<comment type="caution">
    <text evidence="2">The sequence shown here is derived from an EMBL/GenBank/DDBJ whole genome shotgun (WGS) entry which is preliminary data.</text>
</comment>
<dbReference type="Proteomes" id="UP000315369">
    <property type="component" value="Unassembled WGS sequence"/>
</dbReference>
<accession>A0A540WUI4</accession>
<evidence type="ECO:0000313" key="3">
    <source>
        <dbReference type="Proteomes" id="UP000315369"/>
    </source>
</evidence>
<feature type="compositionally biased region" description="Low complexity" evidence="1">
    <location>
        <begin position="198"/>
        <end position="219"/>
    </location>
</feature>
<keyword evidence="3" id="KW-1185">Reference proteome</keyword>
<dbReference type="EMBL" id="VIFM01000128">
    <property type="protein sequence ID" value="TQF12699.1"/>
    <property type="molecule type" value="Genomic_DNA"/>
</dbReference>
<proteinExistence type="predicted"/>
<dbReference type="RefSeq" id="WP_141645579.1">
    <property type="nucleotide sequence ID" value="NZ_VIFM01000128.1"/>
</dbReference>
<name>A0A540WUI4_9BACT</name>
<organism evidence="2 3">
    <name type="scientific">Myxococcus llanfairpwllgwyngyllgogerychwyrndrobwllllantysiliogogogochensis</name>
    <dbReference type="NCBI Taxonomy" id="2590453"/>
    <lineage>
        <taxon>Bacteria</taxon>
        <taxon>Pseudomonadati</taxon>
        <taxon>Myxococcota</taxon>
        <taxon>Myxococcia</taxon>
        <taxon>Myxococcales</taxon>
        <taxon>Cystobacterineae</taxon>
        <taxon>Myxococcaceae</taxon>
        <taxon>Myxococcus</taxon>
    </lineage>
</organism>
<dbReference type="OrthoDB" id="5519342at2"/>
<dbReference type="AlphaFoldDB" id="A0A540WUI4"/>
<reference evidence="2 3" key="1">
    <citation type="submission" date="2019-06" db="EMBL/GenBank/DDBJ databases">
        <authorList>
            <person name="Livingstone P."/>
            <person name="Whitworth D."/>
        </authorList>
    </citation>
    <scope>NUCLEOTIDE SEQUENCE [LARGE SCALE GENOMIC DNA]</scope>
    <source>
        <strain evidence="2 3">AM401</strain>
    </source>
</reference>